<proteinExistence type="predicted"/>
<gene>
    <name evidence="1" type="ORF">HannXRQ_Chr11g0329281</name>
</gene>
<organism evidence="1 2">
    <name type="scientific">Helianthus annuus</name>
    <name type="common">Common sunflower</name>
    <dbReference type="NCBI Taxonomy" id="4232"/>
    <lineage>
        <taxon>Eukaryota</taxon>
        <taxon>Viridiplantae</taxon>
        <taxon>Streptophyta</taxon>
        <taxon>Embryophyta</taxon>
        <taxon>Tracheophyta</taxon>
        <taxon>Spermatophyta</taxon>
        <taxon>Magnoliopsida</taxon>
        <taxon>eudicotyledons</taxon>
        <taxon>Gunneridae</taxon>
        <taxon>Pentapetalae</taxon>
        <taxon>asterids</taxon>
        <taxon>campanulids</taxon>
        <taxon>Asterales</taxon>
        <taxon>Asteraceae</taxon>
        <taxon>Asteroideae</taxon>
        <taxon>Heliantheae alliance</taxon>
        <taxon>Heliantheae</taxon>
        <taxon>Helianthus</taxon>
    </lineage>
</organism>
<dbReference type="Proteomes" id="UP000215914">
    <property type="component" value="Chromosome 11"/>
</dbReference>
<dbReference type="EMBL" id="CM007900">
    <property type="protein sequence ID" value="OTG07336.1"/>
    <property type="molecule type" value="Genomic_DNA"/>
</dbReference>
<evidence type="ECO:0000313" key="1">
    <source>
        <dbReference type="EMBL" id="OTG07336.1"/>
    </source>
</evidence>
<reference evidence="2" key="1">
    <citation type="journal article" date="2017" name="Nature">
        <title>The sunflower genome provides insights into oil metabolism, flowering and Asterid evolution.</title>
        <authorList>
            <person name="Badouin H."/>
            <person name="Gouzy J."/>
            <person name="Grassa C.J."/>
            <person name="Murat F."/>
            <person name="Staton S.E."/>
            <person name="Cottret L."/>
            <person name="Lelandais-Briere C."/>
            <person name="Owens G.L."/>
            <person name="Carrere S."/>
            <person name="Mayjonade B."/>
            <person name="Legrand L."/>
            <person name="Gill N."/>
            <person name="Kane N.C."/>
            <person name="Bowers J.E."/>
            <person name="Hubner S."/>
            <person name="Bellec A."/>
            <person name="Berard A."/>
            <person name="Berges H."/>
            <person name="Blanchet N."/>
            <person name="Boniface M.C."/>
            <person name="Brunel D."/>
            <person name="Catrice O."/>
            <person name="Chaidir N."/>
            <person name="Claudel C."/>
            <person name="Donnadieu C."/>
            <person name="Faraut T."/>
            <person name="Fievet G."/>
            <person name="Helmstetter N."/>
            <person name="King M."/>
            <person name="Knapp S.J."/>
            <person name="Lai Z."/>
            <person name="Le Paslier M.C."/>
            <person name="Lippi Y."/>
            <person name="Lorenzon L."/>
            <person name="Mandel J.R."/>
            <person name="Marage G."/>
            <person name="Marchand G."/>
            <person name="Marquand E."/>
            <person name="Bret-Mestries E."/>
            <person name="Morien E."/>
            <person name="Nambeesan S."/>
            <person name="Nguyen T."/>
            <person name="Pegot-Espagnet P."/>
            <person name="Pouilly N."/>
            <person name="Raftis F."/>
            <person name="Sallet E."/>
            <person name="Schiex T."/>
            <person name="Thomas J."/>
            <person name="Vandecasteele C."/>
            <person name="Vares D."/>
            <person name="Vear F."/>
            <person name="Vautrin S."/>
            <person name="Crespi M."/>
            <person name="Mangin B."/>
            <person name="Burke J.M."/>
            <person name="Salse J."/>
            <person name="Munos S."/>
            <person name="Vincourt P."/>
            <person name="Rieseberg L.H."/>
            <person name="Langlade N.B."/>
        </authorList>
    </citation>
    <scope>NUCLEOTIDE SEQUENCE [LARGE SCALE GENOMIC DNA]</scope>
    <source>
        <strain evidence="2">cv. SF193</strain>
    </source>
</reference>
<sequence>MLVISILMNVKTIILEIWKIVNRNGLKLQEKSVKEKGYGYKTRDGMMYKLEIKNGVFDLNRQCWAYSPNGSNGGDNTI</sequence>
<keyword evidence="2" id="KW-1185">Reference proteome</keyword>
<dbReference type="InParanoid" id="A0A251T9X1"/>
<protein>
    <submittedName>
        <fullName evidence="1">Uncharacterized protein</fullName>
    </submittedName>
</protein>
<evidence type="ECO:0000313" key="2">
    <source>
        <dbReference type="Proteomes" id="UP000215914"/>
    </source>
</evidence>
<accession>A0A251T9X1</accession>
<dbReference type="AlphaFoldDB" id="A0A251T9X1"/>
<name>A0A251T9X1_HELAN</name>